<dbReference type="Gene3D" id="1.10.10.1150">
    <property type="entry name" value="Coenzyme PQQ synthesis protein D (PqqD)"/>
    <property type="match status" value="1"/>
</dbReference>
<dbReference type="AlphaFoldDB" id="A0A2Z2NTN3"/>
<evidence type="ECO:0000256" key="2">
    <source>
        <dbReference type="ARBA" id="ARBA00011741"/>
    </source>
</evidence>
<evidence type="ECO:0000313" key="6">
    <source>
        <dbReference type="Proteomes" id="UP000250079"/>
    </source>
</evidence>
<dbReference type="InterPro" id="IPR008792">
    <property type="entry name" value="PQQD"/>
</dbReference>
<comment type="subunit">
    <text evidence="2 4">Monomer. Interacts with PqqE.</text>
</comment>
<evidence type="ECO:0000256" key="3">
    <source>
        <dbReference type="ARBA" id="ARBA00022905"/>
    </source>
</evidence>
<reference evidence="5 6" key="1">
    <citation type="submission" date="2016-12" db="EMBL/GenBank/DDBJ databases">
        <authorList>
            <person name="Song W.-J."/>
            <person name="Kurnit D.M."/>
        </authorList>
    </citation>
    <scope>NUCLEOTIDE SEQUENCE [LARGE SCALE GENOMIC DNA]</scope>
    <source>
        <strain evidence="5 6">IMCC3135</strain>
    </source>
</reference>
<dbReference type="HAMAP" id="MF_00655">
    <property type="entry name" value="PQQ_syn_PqqD"/>
    <property type="match status" value="1"/>
</dbReference>
<dbReference type="NCBIfam" id="NF002535">
    <property type="entry name" value="PRK02079.1"/>
    <property type="match status" value="1"/>
</dbReference>
<dbReference type="Proteomes" id="UP000250079">
    <property type="component" value="Chromosome"/>
</dbReference>
<dbReference type="RefSeq" id="WP_088919885.1">
    <property type="nucleotide sequence ID" value="NZ_CP018632.1"/>
</dbReference>
<dbReference type="UniPathway" id="UPA00539"/>
<dbReference type="GO" id="GO:0048038">
    <property type="term" value="F:quinone binding"/>
    <property type="evidence" value="ECO:0007669"/>
    <property type="project" value="InterPro"/>
</dbReference>
<dbReference type="GO" id="GO:0018189">
    <property type="term" value="P:pyrroloquinoline quinone biosynthetic process"/>
    <property type="evidence" value="ECO:0007669"/>
    <property type="project" value="UniProtKB-UniRule"/>
</dbReference>
<dbReference type="EMBL" id="CP018632">
    <property type="protein sequence ID" value="ASJ74912.1"/>
    <property type="molecule type" value="Genomic_DNA"/>
</dbReference>
<keyword evidence="3 4" id="KW-0884">PQQ biosynthesis</keyword>
<comment type="pathway">
    <text evidence="1 4">Cofactor biosynthesis; pyrroloquinoline quinone biosynthesis.</text>
</comment>
<comment type="function">
    <text evidence="4">Functions as a PqqA binding protein and presents PqqA to PqqE, in the pyrroloquinoline quinone (PQQ) biosynthetic pathway.</text>
</comment>
<accession>A0A2Z2NTN3</accession>
<organism evidence="5 6">
    <name type="scientific">Granulosicoccus antarcticus IMCC3135</name>
    <dbReference type="NCBI Taxonomy" id="1192854"/>
    <lineage>
        <taxon>Bacteria</taxon>
        <taxon>Pseudomonadati</taxon>
        <taxon>Pseudomonadota</taxon>
        <taxon>Gammaproteobacteria</taxon>
        <taxon>Chromatiales</taxon>
        <taxon>Granulosicoccaceae</taxon>
        <taxon>Granulosicoccus</taxon>
    </lineage>
</organism>
<evidence type="ECO:0000256" key="1">
    <source>
        <dbReference type="ARBA" id="ARBA00004886"/>
    </source>
</evidence>
<dbReference type="Pfam" id="PF05402">
    <property type="entry name" value="PqqD"/>
    <property type="match status" value="1"/>
</dbReference>
<keyword evidence="6" id="KW-1185">Reference proteome</keyword>
<sequence>MTEINSEHVPAISNGYRLQFEEAQDTWVLLYPEGMVKLNPTASHILQRCDGKSCVQDIIDQLEAAFETTGLNDDVQGFLTIASEQHWITLS</sequence>
<proteinExistence type="inferred from homology"/>
<name>A0A2Z2NTN3_9GAMM</name>
<dbReference type="InterPro" id="IPR041881">
    <property type="entry name" value="PqqD_sf"/>
</dbReference>
<evidence type="ECO:0000313" key="5">
    <source>
        <dbReference type="EMBL" id="ASJ74912.1"/>
    </source>
</evidence>
<dbReference type="NCBIfam" id="TIGR03859">
    <property type="entry name" value="PQQ_PqqD"/>
    <property type="match status" value="1"/>
</dbReference>
<gene>
    <name evidence="4 5" type="primary">pqqD</name>
    <name evidence="5" type="ORF">IMCC3135_24220</name>
</gene>
<dbReference type="InterPro" id="IPR022479">
    <property type="entry name" value="PqqD_bac"/>
</dbReference>
<comment type="similarity">
    <text evidence="4">Belongs to the PqqD family.</text>
</comment>
<dbReference type="OrthoDB" id="7356791at2"/>
<protein>
    <recommendedName>
        <fullName evidence="4">PqqA binding protein</fullName>
    </recommendedName>
    <alternativeName>
        <fullName evidence="4">Coenzyme PQQ synthesis protein D</fullName>
    </alternativeName>
    <alternativeName>
        <fullName evidence="4">Pyrroloquinoline quinone biosynthesis protein D</fullName>
    </alternativeName>
</protein>
<evidence type="ECO:0000256" key="4">
    <source>
        <dbReference type="HAMAP-Rule" id="MF_00655"/>
    </source>
</evidence>
<dbReference type="KEGG" id="gai:IMCC3135_24220"/>